<feature type="region of interest" description="Disordered" evidence="4">
    <location>
        <begin position="1"/>
        <end position="87"/>
    </location>
</feature>
<dbReference type="GO" id="GO:0006366">
    <property type="term" value="P:transcription by RNA polymerase II"/>
    <property type="evidence" value="ECO:0007669"/>
    <property type="project" value="TreeGrafter"/>
</dbReference>
<evidence type="ECO:0000313" key="7">
    <source>
        <dbReference type="Proteomes" id="UP000038040"/>
    </source>
</evidence>
<gene>
    <name evidence="6" type="ORF">DME_LOCUS6594</name>
</gene>
<evidence type="ECO:0000256" key="4">
    <source>
        <dbReference type="SAM" id="MobiDB-lite"/>
    </source>
</evidence>
<accession>A0A0N4U5T5</accession>
<comment type="similarity">
    <text evidence="2">Belongs to the CCDC124 family.</text>
</comment>
<dbReference type="InterPro" id="IPR054414">
    <property type="entry name" value="Ccdc124/Oxs1_C"/>
</dbReference>
<dbReference type="STRING" id="318479.A0A0N4U5T5"/>
<feature type="compositionally biased region" description="Basic and acidic residues" evidence="4">
    <location>
        <begin position="41"/>
        <end position="79"/>
    </location>
</feature>
<keyword evidence="8" id="KW-1185">Reference proteome</keyword>
<feature type="compositionally biased region" description="Basic and acidic residues" evidence="4">
    <location>
        <begin position="17"/>
        <end position="34"/>
    </location>
</feature>
<evidence type="ECO:0000313" key="8">
    <source>
        <dbReference type="Proteomes" id="UP000274756"/>
    </source>
</evidence>
<reference evidence="9" key="1">
    <citation type="submission" date="2017-02" db="UniProtKB">
        <authorList>
            <consortium name="WormBaseParasite"/>
        </authorList>
    </citation>
    <scope>IDENTIFICATION</scope>
</reference>
<dbReference type="GO" id="GO:0003713">
    <property type="term" value="F:transcription coactivator activity"/>
    <property type="evidence" value="ECO:0007669"/>
    <property type="project" value="TreeGrafter"/>
</dbReference>
<evidence type="ECO:0000256" key="1">
    <source>
        <dbReference type="ARBA" id="ARBA00004214"/>
    </source>
</evidence>
<dbReference type="Proteomes" id="UP000274756">
    <property type="component" value="Unassembled WGS sequence"/>
</dbReference>
<feature type="domain" description="Coiled-coil" evidence="5">
    <location>
        <begin position="133"/>
        <end position="214"/>
    </location>
</feature>
<dbReference type="PANTHER" id="PTHR21680:SF0">
    <property type="entry name" value="COILED-COIL DOMAIN-CONTAINING PROTEIN 124"/>
    <property type="match status" value="1"/>
</dbReference>
<dbReference type="OrthoDB" id="76412at2759"/>
<dbReference type="GO" id="GO:0030496">
    <property type="term" value="C:midbody"/>
    <property type="evidence" value="ECO:0007669"/>
    <property type="project" value="UniProtKB-SubCell"/>
</dbReference>
<evidence type="ECO:0000313" key="9">
    <source>
        <dbReference type="WBParaSite" id="DME_0000223401-mRNA-1"/>
    </source>
</evidence>
<dbReference type="WBParaSite" id="DME_0000223401-mRNA-1">
    <property type="protein sequence ID" value="DME_0000223401-mRNA-1"/>
    <property type="gene ID" value="DME_0000223401"/>
</dbReference>
<dbReference type="Pfam" id="PF06244">
    <property type="entry name" value="Ccdc124"/>
    <property type="match status" value="1"/>
</dbReference>
<organism evidence="7 9">
    <name type="scientific">Dracunculus medinensis</name>
    <name type="common">Guinea worm</name>
    <dbReference type="NCBI Taxonomy" id="318479"/>
    <lineage>
        <taxon>Eukaryota</taxon>
        <taxon>Metazoa</taxon>
        <taxon>Ecdysozoa</taxon>
        <taxon>Nematoda</taxon>
        <taxon>Chromadorea</taxon>
        <taxon>Rhabditida</taxon>
        <taxon>Spirurina</taxon>
        <taxon>Dracunculoidea</taxon>
        <taxon>Dracunculidae</taxon>
        <taxon>Dracunculus</taxon>
    </lineage>
</organism>
<protein>
    <submittedName>
        <fullName evidence="9">Coiled-coil domain-containing protein 124</fullName>
    </submittedName>
</protein>
<evidence type="ECO:0000256" key="2">
    <source>
        <dbReference type="ARBA" id="ARBA00008296"/>
    </source>
</evidence>
<sequence length="220" mass="26197">MPKKFVGENSKSAAARVRKEAIKKEEQERKKQAEEDAYWQDDDKAVMKKQQRKEEAERKRMEAAQRKQENRQAYDKEMDAIGGYTPSRSAFTKMTQATITNRRLIQQQKEEKEQERILRERRIQVVDENLEENVNQLVIDGEVARSVTDAINILSIDKPDFDRHPEKRMKAAYQDFEEKMLPRLKEEHPTFRLSQLRQLLKKDWQKSPENPLNQRQKTIV</sequence>
<evidence type="ECO:0000256" key="3">
    <source>
        <dbReference type="ARBA" id="ARBA00023054"/>
    </source>
</evidence>
<name>A0A0N4U5T5_DRAME</name>
<dbReference type="AlphaFoldDB" id="A0A0N4U5T5"/>
<dbReference type="PANTHER" id="PTHR21680">
    <property type="entry name" value="COILED-COIL DOMAIN-CONTAINING PROTEIN 124"/>
    <property type="match status" value="1"/>
</dbReference>
<dbReference type="GO" id="GO:0005634">
    <property type="term" value="C:nucleus"/>
    <property type="evidence" value="ECO:0007669"/>
    <property type="project" value="TreeGrafter"/>
</dbReference>
<comment type="subcellular location">
    <subcellularLocation>
        <location evidence="1">Midbody</location>
    </subcellularLocation>
</comment>
<dbReference type="InterPro" id="IPR010422">
    <property type="entry name" value="Ccdc124/Oxs1"/>
</dbReference>
<reference evidence="6 8" key="2">
    <citation type="submission" date="2018-11" db="EMBL/GenBank/DDBJ databases">
        <authorList>
            <consortium name="Pathogen Informatics"/>
        </authorList>
    </citation>
    <scope>NUCLEOTIDE SEQUENCE [LARGE SCALE GENOMIC DNA]</scope>
</reference>
<proteinExistence type="inferred from homology"/>
<dbReference type="Proteomes" id="UP000038040">
    <property type="component" value="Unplaced"/>
</dbReference>
<dbReference type="EMBL" id="UYYG01001156">
    <property type="protein sequence ID" value="VDN56621.1"/>
    <property type="molecule type" value="Genomic_DNA"/>
</dbReference>
<keyword evidence="3" id="KW-0175">Coiled coil</keyword>
<evidence type="ECO:0000313" key="6">
    <source>
        <dbReference type="EMBL" id="VDN56621.1"/>
    </source>
</evidence>
<evidence type="ECO:0000259" key="5">
    <source>
        <dbReference type="Pfam" id="PF06244"/>
    </source>
</evidence>